<sequence length="272" mass="29083">MSVRPGSSASNSSSEWTRSPSRSSGASTRYRERRLPDTPAVNTMLWICGRNPKKVKAVRVYETFYPEEDYDARSNRSGSSWTSGKKKDTEIYFLEYRGMSWMPDNYSEYSSPSASSKKHKKRPPSGGSGRASRSSHRSGGGGGGGGGGDPWARQPQRQPHVESDDDDDSGSDGSAEDYGGFQPEPQFHPGMHPGMGGPGMMPTPPFPGPPMGMGGPPPGAFQPGYGPIPTPPPPPPQNYTYTPAPPMGPPPPPQGGGGHFVRQGNLQVFESD</sequence>
<proteinExistence type="predicted"/>
<dbReference type="AlphaFoldDB" id="A0AAN6NAF7"/>
<accession>A0AAN6NAF7</accession>
<feature type="compositionally biased region" description="Gly residues" evidence="1">
    <location>
        <begin position="138"/>
        <end position="149"/>
    </location>
</feature>
<comment type="caution">
    <text evidence="2">The sequence shown here is derived from an EMBL/GenBank/DDBJ whole genome shotgun (WGS) entry which is preliminary data.</text>
</comment>
<evidence type="ECO:0000313" key="2">
    <source>
        <dbReference type="EMBL" id="KAK3941621.1"/>
    </source>
</evidence>
<organism evidence="2 3">
    <name type="scientific">Diplogelasinospora grovesii</name>
    <dbReference type="NCBI Taxonomy" id="303347"/>
    <lineage>
        <taxon>Eukaryota</taxon>
        <taxon>Fungi</taxon>
        <taxon>Dikarya</taxon>
        <taxon>Ascomycota</taxon>
        <taxon>Pezizomycotina</taxon>
        <taxon>Sordariomycetes</taxon>
        <taxon>Sordariomycetidae</taxon>
        <taxon>Sordariales</taxon>
        <taxon>Diplogelasinosporaceae</taxon>
        <taxon>Diplogelasinospora</taxon>
    </lineage>
</organism>
<feature type="compositionally biased region" description="Pro residues" evidence="1">
    <location>
        <begin position="201"/>
        <end position="254"/>
    </location>
</feature>
<evidence type="ECO:0000313" key="3">
    <source>
        <dbReference type="Proteomes" id="UP001303473"/>
    </source>
</evidence>
<feature type="region of interest" description="Disordered" evidence="1">
    <location>
        <begin position="1"/>
        <end position="35"/>
    </location>
</feature>
<feature type="compositionally biased region" description="Low complexity" evidence="1">
    <location>
        <begin position="10"/>
        <end position="24"/>
    </location>
</feature>
<dbReference type="Proteomes" id="UP001303473">
    <property type="component" value="Unassembled WGS sequence"/>
</dbReference>
<dbReference type="EMBL" id="MU853781">
    <property type="protein sequence ID" value="KAK3941621.1"/>
    <property type="molecule type" value="Genomic_DNA"/>
</dbReference>
<protein>
    <submittedName>
        <fullName evidence="2">Uncharacterized protein</fullName>
    </submittedName>
</protein>
<keyword evidence="3" id="KW-1185">Reference proteome</keyword>
<name>A0AAN6NAF7_9PEZI</name>
<feature type="compositionally biased region" description="Low complexity" evidence="1">
    <location>
        <begin position="171"/>
        <end position="180"/>
    </location>
</feature>
<reference evidence="3" key="1">
    <citation type="journal article" date="2023" name="Mol. Phylogenet. Evol.">
        <title>Genome-scale phylogeny and comparative genomics of the fungal order Sordariales.</title>
        <authorList>
            <person name="Hensen N."/>
            <person name="Bonometti L."/>
            <person name="Westerberg I."/>
            <person name="Brannstrom I.O."/>
            <person name="Guillou S."/>
            <person name="Cros-Aarteil S."/>
            <person name="Calhoun S."/>
            <person name="Haridas S."/>
            <person name="Kuo A."/>
            <person name="Mondo S."/>
            <person name="Pangilinan J."/>
            <person name="Riley R."/>
            <person name="LaButti K."/>
            <person name="Andreopoulos B."/>
            <person name="Lipzen A."/>
            <person name="Chen C."/>
            <person name="Yan M."/>
            <person name="Daum C."/>
            <person name="Ng V."/>
            <person name="Clum A."/>
            <person name="Steindorff A."/>
            <person name="Ohm R.A."/>
            <person name="Martin F."/>
            <person name="Silar P."/>
            <person name="Natvig D.O."/>
            <person name="Lalanne C."/>
            <person name="Gautier V."/>
            <person name="Ament-Velasquez S.L."/>
            <person name="Kruys A."/>
            <person name="Hutchinson M.I."/>
            <person name="Powell A.J."/>
            <person name="Barry K."/>
            <person name="Miller A.N."/>
            <person name="Grigoriev I.V."/>
            <person name="Debuchy R."/>
            <person name="Gladieux P."/>
            <person name="Hiltunen Thoren M."/>
            <person name="Johannesson H."/>
        </authorList>
    </citation>
    <scope>NUCLEOTIDE SEQUENCE [LARGE SCALE GENOMIC DNA]</scope>
    <source>
        <strain evidence="3">CBS 340.73</strain>
    </source>
</reference>
<evidence type="ECO:0000256" key="1">
    <source>
        <dbReference type="SAM" id="MobiDB-lite"/>
    </source>
</evidence>
<gene>
    <name evidence="2" type="ORF">QBC46DRAFT_382085</name>
</gene>
<feature type="region of interest" description="Disordered" evidence="1">
    <location>
        <begin position="107"/>
        <end position="272"/>
    </location>
</feature>